<dbReference type="InterPro" id="IPR050527">
    <property type="entry name" value="Snail/Krueppel_Znf"/>
</dbReference>
<protein>
    <recommendedName>
        <fullName evidence="10">C2H2-type domain-containing protein</fullName>
    </recommendedName>
</protein>
<feature type="coiled-coil region" evidence="8">
    <location>
        <begin position="497"/>
        <end position="542"/>
    </location>
</feature>
<keyword evidence="8" id="KW-0175">Coiled coil</keyword>
<evidence type="ECO:0000313" key="12">
    <source>
        <dbReference type="Proteomes" id="UP001140094"/>
    </source>
</evidence>
<evidence type="ECO:0000256" key="6">
    <source>
        <dbReference type="ARBA" id="ARBA00023242"/>
    </source>
</evidence>
<evidence type="ECO:0000256" key="5">
    <source>
        <dbReference type="ARBA" id="ARBA00022833"/>
    </source>
</evidence>
<dbReference type="Proteomes" id="UP001140094">
    <property type="component" value="Unassembled WGS sequence"/>
</dbReference>
<dbReference type="AlphaFoldDB" id="A0A9W8HMU7"/>
<keyword evidence="6" id="KW-0539">Nucleus</keyword>
<feature type="compositionally biased region" description="Low complexity" evidence="9">
    <location>
        <begin position="433"/>
        <end position="450"/>
    </location>
</feature>
<name>A0A9W8HMU7_9FUNG</name>
<keyword evidence="4 7" id="KW-0863">Zinc-finger</keyword>
<dbReference type="GO" id="GO:0008270">
    <property type="term" value="F:zinc ion binding"/>
    <property type="evidence" value="ECO:0007669"/>
    <property type="project" value="UniProtKB-KW"/>
</dbReference>
<dbReference type="PROSITE" id="PS50157">
    <property type="entry name" value="ZINC_FINGER_C2H2_2"/>
    <property type="match status" value="3"/>
</dbReference>
<keyword evidence="2" id="KW-0479">Metal-binding</keyword>
<feature type="compositionally biased region" description="Polar residues" evidence="9">
    <location>
        <begin position="1"/>
        <end position="10"/>
    </location>
</feature>
<feature type="domain" description="C2H2-type" evidence="10">
    <location>
        <begin position="183"/>
        <end position="213"/>
    </location>
</feature>
<dbReference type="OrthoDB" id="8922241at2759"/>
<comment type="caution">
    <text evidence="11">The sequence shown here is derived from an EMBL/GenBank/DDBJ whole genome shotgun (WGS) entry which is preliminary data.</text>
</comment>
<dbReference type="InterPro" id="IPR013087">
    <property type="entry name" value="Znf_C2H2_type"/>
</dbReference>
<dbReference type="Gene3D" id="3.30.160.60">
    <property type="entry name" value="Classic Zinc Finger"/>
    <property type="match status" value="3"/>
</dbReference>
<dbReference type="GO" id="GO:0005634">
    <property type="term" value="C:nucleus"/>
    <property type="evidence" value="ECO:0007669"/>
    <property type="project" value="UniProtKB-SubCell"/>
</dbReference>
<evidence type="ECO:0000256" key="8">
    <source>
        <dbReference type="SAM" id="Coils"/>
    </source>
</evidence>
<feature type="compositionally biased region" description="Pro residues" evidence="9">
    <location>
        <begin position="366"/>
        <end position="376"/>
    </location>
</feature>
<evidence type="ECO:0000256" key="4">
    <source>
        <dbReference type="ARBA" id="ARBA00022771"/>
    </source>
</evidence>
<evidence type="ECO:0000313" key="11">
    <source>
        <dbReference type="EMBL" id="KAJ2793710.1"/>
    </source>
</evidence>
<dbReference type="FunFam" id="3.30.160.60:FF:002756">
    <property type="entry name" value="Zinc finger protein 1159"/>
    <property type="match status" value="1"/>
</dbReference>
<dbReference type="GO" id="GO:0000978">
    <property type="term" value="F:RNA polymerase II cis-regulatory region sequence-specific DNA binding"/>
    <property type="evidence" value="ECO:0007669"/>
    <property type="project" value="TreeGrafter"/>
</dbReference>
<evidence type="ECO:0000256" key="2">
    <source>
        <dbReference type="ARBA" id="ARBA00022723"/>
    </source>
</evidence>
<dbReference type="SUPFAM" id="SSF57667">
    <property type="entry name" value="beta-beta-alpha zinc fingers"/>
    <property type="match status" value="2"/>
</dbReference>
<sequence length="560" mass="59850">MARPEQTTATGHKLQGRLGELGTTSPFSQPPQGPGTPPFLQGAGRHEKTAVGRSGVFAEYGAGEYYRRHSMDMAAAAGRHPLAQHQGVFLGRGTKRAAAAAMDSGGSSSDSEGSVVRGGVATAEKPYACDQCELTFSRQHNLKSHALTHSTERPFSCGVCQTPFRRQHDLKRHMKLHTGEKPYKCTNCGRSFARLDALNRHMRAENFHACSQAAKKARTDEKGFVEHRRASHNPPVAVAPWSHWTHRPSIAADEAMLRRMHDRFGGPPPPPPPPPPQYPPRSAAAAPPPGSYASEPRGYAQSQAPVPPQPTHYSSAPASAGGVSSAAPHLPPPTALRAVHGTKPALSPPGHSDAARYPPMRGSPGDRPPWQQPQPGTPGTARGIQAPPPPPGPPALRLPPIELVPPRRHSLAVTSQLERYRARDTTPPPQGTAGEAHGAPAPVAAPATAGSTPQYGRKPATPQPMAPVPEERETVPAAAAVETRRSSIIALTNPQTEDDVRAENAELKRRLDEMEARYLREVERLNAAVRGLEIEKTLLKEMLLEKGASLPGSPAHHRAG</sequence>
<reference evidence="11" key="1">
    <citation type="submission" date="2022-07" db="EMBL/GenBank/DDBJ databases">
        <title>Phylogenomic reconstructions and comparative analyses of Kickxellomycotina fungi.</title>
        <authorList>
            <person name="Reynolds N.K."/>
            <person name="Stajich J.E."/>
            <person name="Barry K."/>
            <person name="Grigoriev I.V."/>
            <person name="Crous P."/>
            <person name="Smith M.E."/>
        </authorList>
    </citation>
    <scope>NUCLEOTIDE SEQUENCE</scope>
    <source>
        <strain evidence="11">NRRL 1565</strain>
    </source>
</reference>
<feature type="compositionally biased region" description="Pro residues" evidence="9">
    <location>
        <begin position="386"/>
        <end position="397"/>
    </location>
</feature>
<feature type="compositionally biased region" description="Pro residues" evidence="9">
    <location>
        <begin position="28"/>
        <end position="37"/>
    </location>
</feature>
<dbReference type="PANTHER" id="PTHR24388:SF54">
    <property type="entry name" value="PROTEIN ESCARGOT"/>
    <property type="match status" value="1"/>
</dbReference>
<dbReference type="SMART" id="SM00355">
    <property type="entry name" value="ZnF_C2H2"/>
    <property type="match status" value="3"/>
</dbReference>
<dbReference type="GO" id="GO:0000981">
    <property type="term" value="F:DNA-binding transcription factor activity, RNA polymerase II-specific"/>
    <property type="evidence" value="ECO:0007669"/>
    <property type="project" value="TreeGrafter"/>
</dbReference>
<organism evidence="11 12">
    <name type="scientific">Coemansia guatemalensis</name>
    <dbReference type="NCBI Taxonomy" id="2761395"/>
    <lineage>
        <taxon>Eukaryota</taxon>
        <taxon>Fungi</taxon>
        <taxon>Fungi incertae sedis</taxon>
        <taxon>Zoopagomycota</taxon>
        <taxon>Kickxellomycotina</taxon>
        <taxon>Kickxellomycetes</taxon>
        <taxon>Kickxellales</taxon>
        <taxon>Kickxellaceae</taxon>
        <taxon>Coemansia</taxon>
    </lineage>
</organism>
<feature type="compositionally biased region" description="Low complexity" evidence="9">
    <location>
        <begin position="314"/>
        <end position="328"/>
    </location>
</feature>
<comment type="subcellular location">
    <subcellularLocation>
        <location evidence="1">Nucleus</location>
    </subcellularLocation>
</comment>
<feature type="domain" description="C2H2-type" evidence="10">
    <location>
        <begin position="127"/>
        <end position="154"/>
    </location>
</feature>
<keyword evidence="5" id="KW-0862">Zinc</keyword>
<feature type="non-terminal residue" evidence="11">
    <location>
        <position position="560"/>
    </location>
</feature>
<evidence type="ECO:0000256" key="1">
    <source>
        <dbReference type="ARBA" id="ARBA00004123"/>
    </source>
</evidence>
<dbReference type="InterPro" id="IPR036236">
    <property type="entry name" value="Znf_C2H2_sf"/>
</dbReference>
<keyword evidence="12" id="KW-1185">Reference proteome</keyword>
<accession>A0A9W8HMU7</accession>
<feature type="compositionally biased region" description="Pro residues" evidence="9">
    <location>
        <begin position="266"/>
        <end position="279"/>
    </location>
</feature>
<dbReference type="FunFam" id="3.30.160.60:FF:000303">
    <property type="entry name" value="Zinc finger protein 41"/>
    <property type="match status" value="1"/>
</dbReference>
<evidence type="ECO:0000256" key="7">
    <source>
        <dbReference type="PROSITE-ProRule" id="PRU00042"/>
    </source>
</evidence>
<evidence type="ECO:0000256" key="9">
    <source>
        <dbReference type="SAM" id="MobiDB-lite"/>
    </source>
</evidence>
<feature type="region of interest" description="Disordered" evidence="9">
    <location>
        <begin position="1"/>
        <end position="45"/>
    </location>
</feature>
<evidence type="ECO:0000256" key="3">
    <source>
        <dbReference type="ARBA" id="ARBA00022737"/>
    </source>
</evidence>
<feature type="region of interest" description="Disordered" evidence="9">
    <location>
        <begin position="260"/>
        <end position="476"/>
    </location>
</feature>
<dbReference type="PROSITE" id="PS00028">
    <property type="entry name" value="ZINC_FINGER_C2H2_1"/>
    <property type="match status" value="2"/>
</dbReference>
<dbReference type="PANTHER" id="PTHR24388">
    <property type="entry name" value="ZINC FINGER PROTEIN"/>
    <property type="match status" value="1"/>
</dbReference>
<feature type="domain" description="C2H2-type" evidence="10">
    <location>
        <begin position="155"/>
        <end position="182"/>
    </location>
</feature>
<gene>
    <name evidence="11" type="ORF">H4R20_006460</name>
</gene>
<evidence type="ECO:0000259" key="10">
    <source>
        <dbReference type="PROSITE" id="PS50157"/>
    </source>
</evidence>
<dbReference type="Pfam" id="PF00096">
    <property type="entry name" value="zf-C2H2"/>
    <property type="match status" value="3"/>
</dbReference>
<dbReference type="EMBL" id="JANBUO010002799">
    <property type="protein sequence ID" value="KAJ2793710.1"/>
    <property type="molecule type" value="Genomic_DNA"/>
</dbReference>
<proteinExistence type="predicted"/>
<dbReference type="FunFam" id="3.30.160.60:FF:000065">
    <property type="entry name" value="B-cell CLL/lymphoma 6, member B"/>
    <property type="match status" value="1"/>
</dbReference>
<keyword evidence="3" id="KW-0677">Repeat</keyword>